<keyword evidence="2" id="KW-0732">Signal</keyword>
<dbReference type="AlphaFoldDB" id="A0A0S6W580"/>
<feature type="transmembrane region" description="Helical" evidence="1">
    <location>
        <begin position="378"/>
        <end position="398"/>
    </location>
</feature>
<feature type="chain" id="PRO_5006631638" description="Alpha-galactosidase NEW3 domain-containing protein" evidence="2">
    <location>
        <begin position="27"/>
        <end position="404"/>
    </location>
</feature>
<keyword evidence="1" id="KW-1133">Transmembrane helix</keyword>
<keyword evidence="1" id="KW-0812">Transmembrane</keyword>
<gene>
    <name evidence="4" type="ORF">U14_04667</name>
</gene>
<protein>
    <recommendedName>
        <fullName evidence="3">Alpha-galactosidase NEW3 domain-containing protein</fullName>
    </recommendedName>
</protein>
<evidence type="ECO:0000256" key="1">
    <source>
        <dbReference type="SAM" id="Phobius"/>
    </source>
</evidence>
<evidence type="ECO:0000259" key="3">
    <source>
        <dbReference type="Pfam" id="PF10633"/>
    </source>
</evidence>
<evidence type="ECO:0000256" key="2">
    <source>
        <dbReference type="SAM" id="SignalP"/>
    </source>
</evidence>
<dbReference type="EMBL" id="DF820459">
    <property type="protein sequence ID" value="GAK53402.1"/>
    <property type="molecule type" value="Genomic_DNA"/>
</dbReference>
<dbReference type="HOGENOM" id="CLU_051163_0_0_0"/>
<dbReference type="Pfam" id="PF10633">
    <property type="entry name" value="NPCBM_assoc"/>
    <property type="match status" value="1"/>
</dbReference>
<dbReference type="STRING" id="1499966.U14_04667"/>
<dbReference type="PANTHER" id="PTHR39198">
    <property type="entry name" value="HYPOTHETICAL MEMBRANE PROTEIN, CONSERVED"/>
    <property type="match status" value="1"/>
</dbReference>
<sequence length="404" mass="44326">MNRKTVSVCALFAFFGMLMLHAPVFAQDAAPQKPERQISMSVEYPGIEVTVGKSVNMNISFHNGGRQSENVEVWVAGKPEGWDTTIKTYKFTVNAVNVPASDTPTNITFEAEPSDSVKPGKYEFQIQAKTRDGAFQMAETIAVNVVEEKAKKEEKTTKDITLNTAYPELRGPTDMTFEFSLEVASELSEDANFNLFAEGPKDWDINFKPAYENKYISSLQIKANQRQNVSVEIKPAFQAQAGDYPVKVKVVAGESKAEIDLMVKLTGTYKLEAGTPNGLLSLDAQHGKTTNLSIYVKNMGSAPNNNISFMSFKPENWNVEFKPETIDALAPGELKQVEVLITPSSQALVGDYSVAVDVQGEKASKTLEFRTTVKASAAWGWVGILIIVAVIAGLTGLFRTLGRR</sequence>
<dbReference type="Proteomes" id="UP000030700">
    <property type="component" value="Unassembled WGS sequence"/>
</dbReference>
<accession>A0A0S6W580</accession>
<organism evidence="4">
    <name type="scientific">Candidatus Moduliflexus flocculans</name>
    <dbReference type="NCBI Taxonomy" id="1499966"/>
    <lineage>
        <taxon>Bacteria</taxon>
        <taxon>Candidatus Moduliflexota</taxon>
        <taxon>Candidatus Moduliflexia</taxon>
        <taxon>Candidatus Moduliflexales</taxon>
        <taxon>Candidatus Moduliflexaceae</taxon>
    </lineage>
</organism>
<keyword evidence="5" id="KW-1185">Reference proteome</keyword>
<dbReference type="InterPro" id="IPR018905">
    <property type="entry name" value="A-galactase_NEW3"/>
</dbReference>
<dbReference type="PANTHER" id="PTHR39198:SF1">
    <property type="entry name" value="ALPHA-GALACTOSIDASE NEW3 DOMAIN-CONTAINING PROTEIN"/>
    <property type="match status" value="1"/>
</dbReference>
<reference evidence="4" key="1">
    <citation type="journal article" date="2015" name="PeerJ">
        <title>First genomic representation of candidate bacterial phylum KSB3 points to enhanced environmental sensing as a trigger of wastewater bulking.</title>
        <authorList>
            <person name="Sekiguchi Y."/>
            <person name="Ohashi A."/>
            <person name="Parks D.H."/>
            <person name="Yamauchi T."/>
            <person name="Tyson G.W."/>
            <person name="Hugenholtz P."/>
        </authorList>
    </citation>
    <scope>NUCLEOTIDE SEQUENCE [LARGE SCALE GENOMIC DNA]</scope>
</reference>
<proteinExistence type="predicted"/>
<evidence type="ECO:0000313" key="4">
    <source>
        <dbReference type="EMBL" id="GAK53402.1"/>
    </source>
</evidence>
<evidence type="ECO:0000313" key="5">
    <source>
        <dbReference type="Proteomes" id="UP000030700"/>
    </source>
</evidence>
<feature type="domain" description="Alpha-galactosidase NEW3" evidence="3">
    <location>
        <begin position="285"/>
        <end position="359"/>
    </location>
</feature>
<name>A0A0S6W580_9BACT</name>
<keyword evidence="1" id="KW-0472">Membrane</keyword>
<feature type="signal peptide" evidence="2">
    <location>
        <begin position="1"/>
        <end position="26"/>
    </location>
</feature>